<dbReference type="AlphaFoldDB" id="A0A0A9HWW3"/>
<sequence>MYQISFHITTHESYYYFINQQTIFKLKKINQQTVVPLYFQEKCFIFLISI</sequence>
<evidence type="ECO:0000313" key="1">
    <source>
        <dbReference type="EMBL" id="JAE39381.1"/>
    </source>
</evidence>
<name>A0A0A9HWW3_ARUDO</name>
<reference evidence="1" key="1">
    <citation type="submission" date="2014-09" db="EMBL/GenBank/DDBJ databases">
        <authorList>
            <person name="Magalhaes I.L.F."/>
            <person name="Oliveira U."/>
            <person name="Santos F.R."/>
            <person name="Vidigal T.H.D.A."/>
            <person name="Brescovit A.D."/>
            <person name="Santos A.J."/>
        </authorList>
    </citation>
    <scope>NUCLEOTIDE SEQUENCE</scope>
    <source>
        <tissue evidence="1">Shoot tissue taken approximately 20 cm above the soil surface</tissue>
    </source>
</reference>
<reference evidence="1" key="2">
    <citation type="journal article" date="2015" name="Data Brief">
        <title>Shoot transcriptome of the giant reed, Arundo donax.</title>
        <authorList>
            <person name="Barrero R.A."/>
            <person name="Guerrero F.D."/>
            <person name="Moolhuijzen P."/>
            <person name="Goolsby J.A."/>
            <person name="Tidwell J."/>
            <person name="Bellgard S.E."/>
            <person name="Bellgard M.I."/>
        </authorList>
    </citation>
    <scope>NUCLEOTIDE SEQUENCE</scope>
    <source>
        <tissue evidence="1">Shoot tissue taken approximately 20 cm above the soil surface</tissue>
    </source>
</reference>
<organism evidence="1">
    <name type="scientific">Arundo donax</name>
    <name type="common">Giant reed</name>
    <name type="synonym">Donax arundinaceus</name>
    <dbReference type="NCBI Taxonomy" id="35708"/>
    <lineage>
        <taxon>Eukaryota</taxon>
        <taxon>Viridiplantae</taxon>
        <taxon>Streptophyta</taxon>
        <taxon>Embryophyta</taxon>
        <taxon>Tracheophyta</taxon>
        <taxon>Spermatophyta</taxon>
        <taxon>Magnoliopsida</taxon>
        <taxon>Liliopsida</taxon>
        <taxon>Poales</taxon>
        <taxon>Poaceae</taxon>
        <taxon>PACMAD clade</taxon>
        <taxon>Arundinoideae</taxon>
        <taxon>Arundineae</taxon>
        <taxon>Arundo</taxon>
    </lineage>
</organism>
<protein>
    <submittedName>
        <fullName evidence="1">Uncharacterized protein</fullName>
    </submittedName>
</protein>
<dbReference type="EMBL" id="GBRH01158515">
    <property type="protein sequence ID" value="JAE39381.1"/>
    <property type="molecule type" value="Transcribed_RNA"/>
</dbReference>
<accession>A0A0A9HWW3</accession>
<proteinExistence type="predicted"/>